<keyword evidence="1" id="KW-0548">Nucleotidyltransferase</keyword>
<evidence type="ECO:0000313" key="1">
    <source>
        <dbReference type="EMBL" id="GFB08463.1"/>
    </source>
</evidence>
<comment type="caution">
    <text evidence="1">The sequence shown here is derived from an EMBL/GenBank/DDBJ whole genome shotgun (WGS) entry which is preliminary data.</text>
</comment>
<dbReference type="InterPro" id="IPR012337">
    <property type="entry name" value="RNaseH-like_sf"/>
</dbReference>
<gene>
    <name evidence="1" type="ORF">Tci_680434</name>
</gene>
<sequence>MTIGLNLPMQILNAKAKARKAENFKTEDIEGMIKKPEPRADGTLCLKNKSWLPCFGDLRALNMHESYKSNKYLTCSKVKAEHQKPSGLLVQPEIPQWKWEKITMNFITKLPKTSSGYDTIWVTIDRLTKSAKILPMKETNLMDRLTRLYLKEVKALDTRLDMSTAYHPQTDAQKEPVEIMDREVKRLKQSRIPIIKVRWNSKRRPEFTREREDQFQKKYLHL</sequence>
<keyword evidence="1" id="KW-0695">RNA-directed DNA polymerase</keyword>
<dbReference type="PANTHER" id="PTHR45835:SF103">
    <property type="entry name" value="RNA-DIRECTED DNA POLYMERASE"/>
    <property type="match status" value="1"/>
</dbReference>
<keyword evidence="1" id="KW-0808">Transferase</keyword>
<accession>A0A699KSC3</accession>
<protein>
    <submittedName>
        <fullName evidence="1">Putative reverse transcriptase domain-containing protein</fullName>
    </submittedName>
</protein>
<dbReference type="EMBL" id="BKCJ010548685">
    <property type="protein sequence ID" value="GFB08463.1"/>
    <property type="molecule type" value="Genomic_DNA"/>
</dbReference>
<proteinExistence type="predicted"/>
<organism evidence="1">
    <name type="scientific">Tanacetum cinerariifolium</name>
    <name type="common">Dalmatian daisy</name>
    <name type="synonym">Chrysanthemum cinerariifolium</name>
    <dbReference type="NCBI Taxonomy" id="118510"/>
    <lineage>
        <taxon>Eukaryota</taxon>
        <taxon>Viridiplantae</taxon>
        <taxon>Streptophyta</taxon>
        <taxon>Embryophyta</taxon>
        <taxon>Tracheophyta</taxon>
        <taxon>Spermatophyta</taxon>
        <taxon>Magnoliopsida</taxon>
        <taxon>eudicotyledons</taxon>
        <taxon>Gunneridae</taxon>
        <taxon>Pentapetalae</taxon>
        <taxon>asterids</taxon>
        <taxon>campanulids</taxon>
        <taxon>Asterales</taxon>
        <taxon>Asteraceae</taxon>
        <taxon>Asteroideae</taxon>
        <taxon>Anthemideae</taxon>
        <taxon>Anthemidinae</taxon>
        <taxon>Tanacetum</taxon>
    </lineage>
</organism>
<dbReference type="PANTHER" id="PTHR45835">
    <property type="entry name" value="YALI0A06105P"/>
    <property type="match status" value="1"/>
</dbReference>
<dbReference type="SUPFAM" id="SSF53098">
    <property type="entry name" value="Ribonuclease H-like"/>
    <property type="match status" value="1"/>
</dbReference>
<name>A0A699KSC3_TANCI</name>
<reference evidence="1" key="1">
    <citation type="journal article" date="2019" name="Sci. Rep.">
        <title>Draft genome of Tanacetum cinerariifolium, the natural source of mosquito coil.</title>
        <authorList>
            <person name="Yamashiro T."/>
            <person name="Shiraishi A."/>
            <person name="Satake H."/>
            <person name="Nakayama K."/>
        </authorList>
    </citation>
    <scope>NUCLEOTIDE SEQUENCE</scope>
</reference>
<feature type="non-terminal residue" evidence="1">
    <location>
        <position position="222"/>
    </location>
</feature>
<dbReference type="AlphaFoldDB" id="A0A699KSC3"/>
<dbReference type="GO" id="GO:0003964">
    <property type="term" value="F:RNA-directed DNA polymerase activity"/>
    <property type="evidence" value="ECO:0007669"/>
    <property type="project" value="UniProtKB-KW"/>
</dbReference>